<proteinExistence type="predicted"/>
<sequence length="277" mass="31988">MSRIELDLLENALDSFNEALRQYERAEDGEYKAFKFCIQSLAHFFELLLKFYVTQSHPLLIYKNPFAKNIEESSQTIGLYEAVNFLKNEGAELPPEFISDLKWLKELRNKIEHHKFKMNVSEARETIGRLIHAVVVFDNNYATIDLASHIDEENAEVFYDLARTYEEQLEAALEKVKEAENQAYEGYRQKEYMLVDFGVYPCDECGHDTVVPNSDSSTGYQCTFCGAEECSSAEYTCGMCGSRWPKDDLSLIDWADTGNPEYYCPVCLRHPDYVKDD</sequence>
<accession>A0A455W8M6</accession>
<evidence type="ECO:0000259" key="1">
    <source>
        <dbReference type="Pfam" id="PF12358"/>
    </source>
</evidence>
<dbReference type="Pfam" id="PF12358">
    <property type="entry name" value="DUF3644"/>
    <property type="match status" value="1"/>
</dbReference>
<gene>
    <name evidence="2" type="ORF">YBY_11950</name>
</gene>
<name>A0A455W8M6_MARNT</name>
<evidence type="ECO:0000313" key="2">
    <source>
        <dbReference type="EMBL" id="BBJ03347.1"/>
    </source>
</evidence>
<protein>
    <recommendedName>
        <fullName evidence="1">DUF3644 domain-containing protein</fullName>
    </recommendedName>
</protein>
<dbReference type="EMBL" id="AP019537">
    <property type="protein sequence ID" value="BBJ03347.1"/>
    <property type="molecule type" value="Genomic_DNA"/>
</dbReference>
<reference evidence="2" key="1">
    <citation type="submission" date="2019-03" db="EMBL/GenBank/DDBJ databases">
        <title>Whole genome analysis of nitrate-reducing bacteria Marinobacter hydrocarbonoclasticus YB03.</title>
        <authorList>
            <person name="Azam A.H."/>
            <person name="Yuk S.R."/>
            <person name="Kamarisima K."/>
            <person name="Miyanaga K."/>
            <person name="Tanji Y."/>
        </authorList>
    </citation>
    <scope>NUCLEOTIDE SEQUENCE</scope>
    <source>
        <strain evidence="2">YB03</strain>
    </source>
</reference>
<feature type="domain" description="DUF3644" evidence="1">
    <location>
        <begin position="8"/>
        <end position="137"/>
    </location>
</feature>
<dbReference type="AlphaFoldDB" id="A0A455W8M6"/>
<dbReference type="InterPro" id="IPR022104">
    <property type="entry name" value="DUF3644"/>
</dbReference>
<organism evidence="2">
    <name type="scientific">Marinobacter nauticus</name>
    <name type="common">Marinobacter hydrocarbonoclasticus</name>
    <name type="synonym">Marinobacter aquaeolei</name>
    <dbReference type="NCBI Taxonomy" id="2743"/>
    <lineage>
        <taxon>Bacteria</taxon>
        <taxon>Pseudomonadati</taxon>
        <taxon>Pseudomonadota</taxon>
        <taxon>Gammaproteobacteria</taxon>
        <taxon>Pseudomonadales</taxon>
        <taxon>Marinobacteraceae</taxon>
        <taxon>Marinobacter</taxon>
    </lineage>
</organism>